<dbReference type="SUPFAM" id="SSF82895">
    <property type="entry name" value="TSP-1 type 1 repeat"/>
    <property type="match status" value="1"/>
</dbReference>
<evidence type="ECO:0000256" key="1">
    <source>
        <dbReference type="SAM" id="MobiDB-lite"/>
    </source>
</evidence>
<dbReference type="Proteomes" id="UP000267096">
    <property type="component" value="Unassembled WGS sequence"/>
</dbReference>
<feature type="region of interest" description="Disordered" evidence="1">
    <location>
        <begin position="86"/>
        <end position="105"/>
    </location>
</feature>
<evidence type="ECO:0000313" key="4">
    <source>
        <dbReference type="WBParaSite" id="ASIM_0001815801-mRNA-1"/>
    </source>
</evidence>
<dbReference type="EMBL" id="UYRR01034275">
    <property type="protein sequence ID" value="VDK60694.1"/>
    <property type="molecule type" value="Genomic_DNA"/>
</dbReference>
<dbReference type="OrthoDB" id="504708at2759"/>
<evidence type="ECO:0000313" key="3">
    <source>
        <dbReference type="Proteomes" id="UP000267096"/>
    </source>
</evidence>
<dbReference type="WBParaSite" id="ASIM_0001815801-mRNA-1">
    <property type="protein sequence ID" value="ASIM_0001815801-mRNA-1"/>
    <property type="gene ID" value="ASIM_0001815801"/>
</dbReference>
<organism evidence="4">
    <name type="scientific">Anisakis simplex</name>
    <name type="common">Herring worm</name>
    <dbReference type="NCBI Taxonomy" id="6269"/>
    <lineage>
        <taxon>Eukaryota</taxon>
        <taxon>Metazoa</taxon>
        <taxon>Ecdysozoa</taxon>
        <taxon>Nematoda</taxon>
        <taxon>Chromadorea</taxon>
        <taxon>Rhabditida</taxon>
        <taxon>Spirurina</taxon>
        <taxon>Ascaridomorpha</taxon>
        <taxon>Ascaridoidea</taxon>
        <taxon>Anisakidae</taxon>
        <taxon>Anisakis</taxon>
        <taxon>Anisakis simplex complex</taxon>
    </lineage>
</organism>
<dbReference type="AlphaFoldDB" id="A0A0M3KB12"/>
<name>A0A0M3KB12_ANISI</name>
<accession>A0A0M3KB12</accession>
<reference evidence="2 3" key="2">
    <citation type="submission" date="2018-11" db="EMBL/GenBank/DDBJ databases">
        <authorList>
            <consortium name="Pathogen Informatics"/>
        </authorList>
    </citation>
    <scope>NUCLEOTIDE SEQUENCE [LARGE SCALE GENOMIC DNA]</scope>
</reference>
<keyword evidence="3" id="KW-1185">Reference proteome</keyword>
<reference evidence="4" key="1">
    <citation type="submission" date="2017-02" db="UniProtKB">
        <authorList>
            <consortium name="WormBaseParasite"/>
        </authorList>
    </citation>
    <scope>IDENTIFICATION</scope>
</reference>
<dbReference type="InterPro" id="IPR036383">
    <property type="entry name" value="TSP1_rpt_sf"/>
</dbReference>
<protein>
    <submittedName>
        <fullName evidence="2 4">Uncharacterized protein</fullName>
    </submittedName>
</protein>
<evidence type="ECO:0000313" key="2">
    <source>
        <dbReference type="EMBL" id="VDK60694.1"/>
    </source>
</evidence>
<proteinExistence type="predicted"/>
<sequence>MLQQKIMRYCHGMPSNWELPIESKFMDSMKMKALISGAPVPNPDFPVYIAVDTDVINRNSTRIDLVETFHALTSAKAVKPGDILTGFTHKNKTTPARAKAPSPRVHEFVPSEKLHGMVPGSNEQLIKSSFTGEEAKGGWQEWGAWSHCYRDERVRVRSCRHTPGNDCSGAGHVERQLCLKPNQTHTALARDPWAIEREIRHDNVDSDDYVKSDILS</sequence>
<gene>
    <name evidence="2" type="ORF">ASIM_LOCUS17560</name>
</gene>